<evidence type="ECO:0000313" key="2">
    <source>
        <dbReference type="Proteomes" id="UP000198976"/>
    </source>
</evidence>
<dbReference type="Proteomes" id="UP000198976">
    <property type="component" value="Chromosome I"/>
</dbReference>
<organism evidence="1 2">
    <name type="scientific">Schaalia radingae</name>
    <dbReference type="NCBI Taxonomy" id="131110"/>
    <lineage>
        <taxon>Bacteria</taxon>
        <taxon>Bacillati</taxon>
        <taxon>Actinomycetota</taxon>
        <taxon>Actinomycetes</taxon>
        <taxon>Actinomycetales</taxon>
        <taxon>Actinomycetaceae</taxon>
        <taxon>Schaalia</taxon>
    </lineage>
</organism>
<reference evidence="1 2" key="1">
    <citation type="submission" date="2016-10" db="EMBL/GenBank/DDBJ databases">
        <authorList>
            <person name="Varghese N."/>
            <person name="Submissions S."/>
        </authorList>
    </citation>
    <scope>NUCLEOTIDE SEQUENCE [LARGE SCALE GENOMIC DNA]</scope>
    <source>
        <strain evidence="1 2">DSM 9169</strain>
    </source>
</reference>
<keyword evidence="2" id="KW-1185">Reference proteome</keyword>
<accession>A0ABY0V5S2</accession>
<dbReference type="RefSeq" id="WP_092648264.1">
    <property type="nucleotide sequence ID" value="NZ_LT629792.1"/>
</dbReference>
<dbReference type="EMBL" id="LT629792">
    <property type="protein sequence ID" value="SDT87170.1"/>
    <property type="molecule type" value="Genomic_DNA"/>
</dbReference>
<evidence type="ECO:0000313" key="1">
    <source>
        <dbReference type="EMBL" id="SDT87170.1"/>
    </source>
</evidence>
<protein>
    <recommendedName>
        <fullName evidence="3">Peptidase_C39 like family protein</fullName>
    </recommendedName>
</protein>
<proteinExistence type="predicted"/>
<evidence type="ECO:0008006" key="3">
    <source>
        <dbReference type="Google" id="ProtNLM"/>
    </source>
</evidence>
<sequence>MNTAHPRPLPAVMPHQVDGTTCGIAALAAVAARAGGPQHAYLNARRDAVDRIQVALHAQAARVGIPWPQALGTSPWALASLASSAVGVRYGWTPWECGGVDRVQRAVNSGIDAFVYVGAHRLIPRHVIAVLAAESADSQWVVFEPSSGKVITTSPSVFTQARAGHPRQEFGNWTLPSLVVAP</sequence>
<name>A0ABY0V5S2_9ACTO</name>
<gene>
    <name evidence="1" type="ORF">SAMN04489714_0401</name>
</gene>